<feature type="compositionally biased region" description="Polar residues" evidence="1">
    <location>
        <begin position="13"/>
        <end position="29"/>
    </location>
</feature>
<reference evidence="3" key="2">
    <citation type="submission" date="2020-10" db="UniProtKB">
        <authorList>
            <consortium name="WormBaseParasite"/>
        </authorList>
    </citation>
    <scope>IDENTIFICATION</scope>
</reference>
<keyword evidence="2" id="KW-1185">Reference proteome</keyword>
<dbReference type="Proteomes" id="UP000492821">
    <property type="component" value="Unassembled WGS sequence"/>
</dbReference>
<accession>A0A7E4V0S8</accession>
<evidence type="ECO:0000313" key="3">
    <source>
        <dbReference type="WBParaSite" id="Pan_g148.t1"/>
    </source>
</evidence>
<feature type="region of interest" description="Disordered" evidence="1">
    <location>
        <begin position="1"/>
        <end position="32"/>
    </location>
</feature>
<name>A0A7E4V0S8_PANRE</name>
<evidence type="ECO:0000256" key="1">
    <source>
        <dbReference type="SAM" id="MobiDB-lite"/>
    </source>
</evidence>
<dbReference type="WBParaSite" id="Pan_g148.t1">
    <property type="protein sequence ID" value="Pan_g148.t1"/>
    <property type="gene ID" value="Pan_g148"/>
</dbReference>
<proteinExistence type="predicted"/>
<sequence>MATGSYLHPLMPSPSTVVAASQQEQQATHSVVRPQPASLAITIYHPREGDGGYPCPEDLQFALWRLLGPRFSENRHFCSNFFHASNPKLH</sequence>
<organism evidence="2 3">
    <name type="scientific">Panagrellus redivivus</name>
    <name type="common">Microworm</name>
    <dbReference type="NCBI Taxonomy" id="6233"/>
    <lineage>
        <taxon>Eukaryota</taxon>
        <taxon>Metazoa</taxon>
        <taxon>Ecdysozoa</taxon>
        <taxon>Nematoda</taxon>
        <taxon>Chromadorea</taxon>
        <taxon>Rhabditida</taxon>
        <taxon>Tylenchina</taxon>
        <taxon>Panagrolaimomorpha</taxon>
        <taxon>Panagrolaimoidea</taxon>
        <taxon>Panagrolaimidae</taxon>
        <taxon>Panagrellus</taxon>
    </lineage>
</organism>
<dbReference type="AlphaFoldDB" id="A0A7E4V0S8"/>
<evidence type="ECO:0000313" key="2">
    <source>
        <dbReference type="Proteomes" id="UP000492821"/>
    </source>
</evidence>
<protein>
    <submittedName>
        <fullName evidence="3">Uncharacterized protein</fullName>
    </submittedName>
</protein>
<reference evidence="2" key="1">
    <citation type="journal article" date="2013" name="Genetics">
        <title>The draft genome and transcriptome of Panagrellus redivivus are shaped by the harsh demands of a free-living lifestyle.</title>
        <authorList>
            <person name="Srinivasan J."/>
            <person name="Dillman A.R."/>
            <person name="Macchietto M.G."/>
            <person name="Heikkinen L."/>
            <person name="Lakso M."/>
            <person name="Fracchia K.M."/>
            <person name="Antoshechkin I."/>
            <person name="Mortazavi A."/>
            <person name="Wong G."/>
            <person name="Sternberg P.W."/>
        </authorList>
    </citation>
    <scope>NUCLEOTIDE SEQUENCE [LARGE SCALE GENOMIC DNA]</scope>
    <source>
        <strain evidence="2">MT8872</strain>
    </source>
</reference>